<evidence type="ECO:0000313" key="5">
    <source>
        <dbReference type="Proteomes" id="UP000784880"/>
    </source>
</evidence>
<dbReference type="Pfam" id="PF00488">
    <property type="entry name" value="MutS_V"/>
    <property type="match status" value="1"/>
</dbReference>
<dbReference type="RefSeq" id="WP_217064604.1">
    <property type="nucleotide sequence ID" value="NZ_JAHQCS010000045.1"/>
</dbReference>
<proteinExistence type="predicted"/>
<dbReference type="Proteomes" id="UP000784880">
    <property type="component" value="Unassembled WGS sequence"/>
</dbReference>
<dbReference type="NCBIfam" id="TIGR01069">
    <property type="entry name" value="mutS2"/>
    <property type="match status" value="1"/>
</dbReference>
<dbReference type="PROSITE" id="PS00486">
    <property type="entry name" value="DNA_MISMATCH_REPAIR_2"/>
    <property type="match status" value="1"/>
</dbReference>
<reference evidence="4 5" key="1">
    <citation type="submission" date="2021-06" db="EMBL/GenBank/DDBJ databases">
        <title>Bacillus sp. RD4P76, an endophyte from a halophyte.</title>
        <authorList>
            <person name="Sun J.-Q."/>
        </authorList>
    </citation>
    <scope>NUCLEOTIDE SEQUENCE [LARGE SCALE GENOMIC DNA]</scope>
    <source>
        <strain evidence="4 5">CGMCC 1.15917</strain>
    </source>
</reference>
<dbReference type="InterPro" id="IPR045076">
    <property type="entry name" value="MutS"/>
</dbReference>
<name>A0ABS6JEE4_9BACI</name>
<accession>A0ABS6JEE4</accession>
<keyword evidence="4" id="KW-0378">Hydrolase</keyword>
<dbReference type="SMART" id="SM00533">
    <property type="entry name" value="MUTSd"/>
    <property type="match status" value="1"/>
</dbReference>
<evidence type="ECO:0000313" key="4">
    <source>
        <dbReference type="EMBL" id="MBU9710708.1"/>
    </source>
</evidence>
<keyword evidence="4" id="KW-0255">Endonuclease</keyword>
<feature type="domain" description="DNA mismatch repair proteins mutS family" evidence="3">
    <location>
        <begin position="405"/>
        <end position="421"/>
    </location>
</feature>
<comment type="caution">
    <text evidence="4">The sequence shown here is derived from an EMBL/GenBank/DDBJ whole genome shotgun (WGS) entry which is preliminary data.</text>
</comment>
<dbReference type="InterPro" id="IPR007696">
    <property type="entry name" value="DNA_mismatch_repair_MutS_core"/>
</dbReference>
<organism evidence="4 5">
    <name type="scientific">Evansella tamaricis</name>
    <dbReference type="NCBI Taxonomy" id="2069301"/>
    <lineage>
        <taxon>Bacteria</taxon>
        <taxon>Bacillati</taxon>
        <taxon>Bacillota</taxon>
        <taxon>Bacilli</taxon>
        <taxon>Bacillales</taxon>
        <taxon>Bacillaceae</taxon>
        <taxon>Evansella</taxon>
    </lineage>
</organism>
<dbReference type="GO" id="GO:0004519">
    <property type="term" value="F:endonuclease activity"/>
    <property type="evidence" value="ECO:0007669"/>
    <property type="project" value="UniProtKB-KW"/>
</dbReference>
<evidence type="ECO:0000259" key="3">
    <source>
        <dbReference type="PROSITE" id="PS00486"/>
    </source>
</evidence>
<dbReference type="InterPro" id="IPR005747">
    <property type="entry name" value="MutS2"/>
</dbReference>
<keyword evidence="1" id="KW-0547">Nucleotide-binding</keyword>
<gene>
    <name evidence="4" type="ORF">KS419_02985</name>
</gene>
<keyword evidence="2" id="KW-0067">ATP-binding</keyword>
<dbReference type="PANTHER" id="PTHR48466">
    <property type="entry name" value="OS10G0509000 PROTEIN-RELATED"/>
    <property type="match status" value="1"/>
</dbReference>
<evidence type="ECO:0000256" key="2">
    <source>
        <dbReference type="ARBA" id="ARBA00022840"/>
    </source>
</evidence>
<dbReference type="PANTHER" id="PTHR48466:SF2">
    <property type="entry name" value="OS10G0509000 PROTEIN"/>
    <property type="match status" value="1"/>
</dbReference>
<keyword evidence="5" id="KW-1185">Reference proteome</keyword>
<dbReference type="SMART" id="SM00534">
    <property type="entry name" value="MUTSac"/>
    <property type="match status" value="1"/>
</dbReference>
<keyword evidence="4" id="KW-0540">Nuclease</keyword>
<dbReference type="EMBL" id="JAHQCS010000045">
    <property type="protein sequence ID" value="MBU9710708.1"/>
    <property type="molecule type" value="Genomic_DNA"/>
</dbReference>
<protein>
    <submittedName>
        <fullName evidence="4">Endonuclease MutS2</fullName>
    </submittedName>
</protein>
<evidence type="ECO:0000256" key="1">
    <source>
        <dbReference type="ARBA" id="ARBA00022741"/>
    </source>
</evidence>
<sequence>MKKHTMEALQYNRILQECANHAFTNRAKDTIKKLSPKINRRVIERELQEVDEAVEILKLSGSIPLHSLDDISAYLEQGNKGLFLRPEQLANIVSFLDHCTKLKRFMKDKRYIAPIISIYTDSIEELGDLEGEIQRCLRHGQVDDYASQELARVRKQINILVARLKEKANQMTKSRKFTPYLQERHVLEKNDRLVLAIKREYRSKVNGTIIDSSASGATLFVEPTELSELQEDIQMLRYSEEYEVEQILYTLTGMVLEKENEMKVAVDVMHQYDVIFAKGKYSRQINGTAPLINEEFTIDLKKARHPMLGKEAVPLTLTFGEVDHGLIITGPNTGGKTVTLKTIGLLTMMAQTGLHVPAEKGTNLHLFHHVFVDIGDGQSIEENLSTFSSRLVNIIEILQETNDQSLVLLDELGSGTDPGEGMGLAIAILEQLSEKGATIFATTHYSEMKDFANERKGFMNGSMEFDLETLKPTYRLILGKGGKSQAFDIALKLGMHPDIIEKAHKITYKTEKNFKGEDSEFLKDSRFENQVVVNKFSRKALRTDGKKTSDKDTTLFSQGDNVILPATGEMGIVYVGPDDLGDYIVQVKGEKRKVNHKRMKLYIPASELYPDDYDFDIIFKSKEYRKKKHLMERKFVEGLVNEEE</sequence>
<dbReference type="InterPro" id="IPR000432">
    <property type="entry name" value="DNA_mismatch_repair_MutS_C"/>
</dbReference>
<dbReference type="PIRSF" id="PIRSF005814">
    <property type="entry name" value="MutS_YshD"/>
    <property type="match status" value="1"/>
</dbReference>